<reference evidence="1" key="1">
    <citation type="submission" date="2021-04" db="EMBL/GenBank/DDBJ databases">
        <title>The complete genome sequence of Caulobacter sp. S6.</title>
        <authorList>
            <person name="Tang Y."/>
            <person name="Ouyang W."/>
            <person name="Liu Q."/>
            <person name="Huang B."/>
            <person name="Guo Z."/>
            <person name="Lei P."/>
        </authorList>
    </citation>
    <scope>NUCLEOTIDE SEQUENCE</scope>
    <source>
        <strain evidence="1">S6</strain>
    </source>
</reference>
<dbReference type="RefSeq" id="WP_211937573.1">
    <property type="nucleotide sequence ID" value="NZ_CP073078.1"/>
</dbReference>
<dbReference type="KEGG" id="caul:KCG34_21095"/>
<evidence type="ECO:0000313" key="1">
    <source>
        <dbReference type="EMBL" id="QUD87521.1"/>
    </source>
</evidence>
<gene>
    <name evidence="1" type="ORF">KCG34_21095</name>
</gene>
<name>A0A975G048_9CAUL</name>
<organism evidence="1 2">
    <name type="scientific">Phenylobacterium montanum</name>
    <dbReference type="NCBI Taxonomy" id="2823693"/>
    <lineage>
        <taxon>Bacteria</taxon>
        <taxon>Pseudomonadati</taxon>
        <taxon>Pseudomonadota</taxon>
        <taxon>Alphaproteobacteria</taxon>
        <taxon>Caulobacterales</taxon>
        <taxon>Caulobacteraceae</taxon>
        <taxon>Phenylobacterium</taxon>
    </lineage>
</organism>
<protein>
    <submittedName>
        <fullName evidence="1">Uncharacterized protein</fullName>
    </submittedName>
</protein>
<accession>A0A975G048</accession>
<dbReference type="EMBL" id="CP073078">
    <property type="protein sequence ID" value="QUD87521.1"/>
    <property type="molecule type" value="Genomic_DNA"/>
</dbReference>
<proteinExistence type="predicted"/>
<keyword evidence="2" id="KW-1185">Reference proteome</keyword>
<dbReference type="AlphaFoldDB" id="A0A975G048"/>
<evidence type="ECO:0000313" key="2">
    <source>
        <dbReference type="Proteomes" id="UP000676409"/>
    </source>
</evidence>
<dbReference type="Proteomes" id="UP000676409">
    <property type="component" value="Chromosome"/>
</dbReference>
<sequence>MTTVIVSSGVTSSGLTISSADGLQVQSGGVAMDVDALSGSEVEILSGGQLYQGVFPPPLAGQILLEPGGLLWGDPYVPAGGELVGGGTVEG</sequence>